<dbReference type="Proteomes" id="UP000261948">
    <property type="component" value="Unassembled WGS sequence"/>
</dbReference>
<evidence type="ECO:0000313" key="1">
    <source>
        <dbReference type="EMBL" id="RGE45097.1"/>
    </source>
</evidence>
<reference evidence="1 2" key="1">
    <citation type="submission" date="2018-08" db="EMBL/GenBank/DDBJ databases">
        <title>Comamonas testosteroni strain SWCO2.</title>
        <authorList>
            <person name="Jiang N."/>
            <person name="Zhang X.Z."/>
        </authorList>
    </citation>
    <scope>NUCLEOTIDE SEQUENCE [LARGE SCALE GENOMIC DNA]</scope>
    <source>
        <strain evidence="1 2">SWCO2</strain>
    </source>
</reference>
<keyword evidence="2" id="KW-1185">Reference proteome</keyword>
<comment type="caution">
    <text evidence="1">The sequence shown here is derived from an EMBL/GenBank/DDBJ whole genome shotgun (WGS) entry which is preliminary data.</text>
</comment>
<organism evidence="1 2">
    <name type="scientific">Comamonas testosteroni</name>
    <name type="common">Pseudomonas testosteroni</name>
    <dbReference type="NCBI Taxonomy" id="285"/>
    <lineage>
        <taxon>Bacteria</taxon>
        <taxon>Pseudomonadati</taxon>
        <taxon>Pseudomonadota</taxon>
        <taxon>Betaproteobacteria</taxon>
        <taxon>Burkholderiales</taxon>
        <taxon>Comamonadaceae</taxon>
        <taxon>Comamonas</taxon>
    </lineage>
</organism>
<dbReference type="AlphaFoldDB" id="A0A373FME0"/>
<dbReference type="EMBL" id="QURR01000011">
    <property type="protein sequence ID" value="RGE45097.1"/>
    <property type="molecule type" value="Genomic_DNA"/>
</dbReference>
<protein>
    <submittedName>
        <fullName evidence="1">Uncharacterized protein</fullName>
    </submittedName>
</protein>
<accession>A0A373FME0</accession>
<evidence type="ECO:0000313" key="2">
    <source>
        <dbReference type="Proteomes" id="UP000261948"/>
    </source>
</evidence>
<gene>
    <name evidence="1" type="ORF">DZC30_10670</name>
</gene>
<name>A0A373FME0_COMTE</name>
<proteinExistence type="predicted"/>
<sequence>MMRAGMTDTMNRGVMPFLHLEPVTAVTPKKKLDYSITSRLKRPVKFVHNSRRSLFHTDRVHGARSRWRATGFTSFNSSLCLMHKRLGVIS</sequence>